<gene>
    <name evidence="2" type="ORF">CP970_01665</name>
</gene>
<protein>
    <submittedName>
        <fullName evidence="2">Uncharacterized protein</fullName>
    </submittedName>
</protein>
<dbReference type="KEGG" id="ska:CP970_01665"/>
<organism evidence="2 3">
    <name type="scientific">Streptomyces kanamyceticus</name>
    <dbReference type="NCBI Taxonomy" id="1967"/>
    <lineage>
        <taxon>Bacteria</taxon>
        <taxon>Bacillati</taxon>
        <taxon>Actinomycetota</taxon>
        <taxon>Actinomycetes</taxon>
        <taxon>Kitasatosporales</taxon>
        <taxon>Streptomycetaceae</taxon>
        <taxon>Streptomyces</taxon>
    </lineage>
</organism>
<dbReference type="EMBL" id="CP023699">
    <property type="protein sequence ID" value="QEU97022.1"/>
    <property type="molecule type" value="Genomic_DNA"/>
</dbReference>
<feature type="region of interest" description="Disordered" evidence="1">
    <location>
        <begin position="1"/>
        <end position="22"/>
    </location>
</feature>
<reference evidence="2 3" key="1">
    <citation type="submission" date="2017-09" db="EMBL/GenBank/DDBJ databases">
        <authorList>
            <person name="Lee N."/>
            <person name="Cho B.-K."/>
        </authorList>
    </citation>
    <scope>NUCLEOTIDE SEQUENCE [LARGE SCALE GENOMIC DNA]</scope>
    <source>
        <strain evidence="2 3">ATCC 12853</strain>
    </source>
</reference>
<keyword evidence="3" id="KW-1185">Reference proteome</keyword>
<proteinExistence type="predicted"/>
<evidence type="ECO:0000256" key="1">
    <source>
        <dbReference type="SAM" id="MobiDB-lite"/>
    </source>
</evidence>
<evidence type="ECO:0000313" key="2">
    <source>
        <dbReference type="EMBL" id="QEU97022.1"/>
    </source>
</evidence>
<evidence type="ECO:0000313" key="3">
    <source>
        <dbReference type="Proteomes" id="UP000325529"/>
    </source>
</evidence>
<dbReference type="OrthoDB" id="116741at2"/>
<name>A0A5J6GRH4_STRKN</name>
<dbReference type="Proteomes" id="UP000325529">
    <property type="component" value="Chromosome"/>
</dbReference>
<sequence>MAQRERKARGSGSDETTEQQVKQLREIFADAPQLAKRALENVLEELKSQMSQTPSVAGSAGRVGSRQGTVSELTIVVPFAPGGAERLRALLRLGHGDFAEAERVGTVHDMRFVFLDNDTKLLFATAYDGEWDAYIDDFATKVPDYLDMLFSAGEGWPGIKNPAVKDWIAEHQVTAEGWYVANPDLTVVETRRLERVGEALDEFLDRISD</sequence>
<accession>A0A5J6GRH4</accession>
<dbReference type="AlphaFoldDB" id="A0A5J6GRH4"/>
<dbReference type="RefSeq" id="WP_055545268.1">
    <property type="nucleotide sequence ID" value="NZ_CP023699.1"/>
</dbReference>